<dbReference type="CDD" id="cd06982">
    <property type="entry name" value="cupin_BauB-like"/>
    <property type="match status" value="1"/>
</dbReference>
<dbReference type="InterPro" id="IPR014710">
    <property type="entry name" value="RmlC-like_jellyroll"/>
</dbReference>
<dbReference type="SUPFAM" id="SSF51182">
    <property type="entry name" value="RmlC-like cupins"/>
    <property type="match status" value="1"/>
</dbReference>
<name>A0A6P0CE19_9RHOB</name>
<keyword evidence="2" id="KW-1185">Reference proteome</keyword>
<protein>
    <submittedName>
        <fullName evidence="1">Cupin</fullName>
    </submittedName>
</protein>
<dbReference type="RefSeq" id="WP_164354365.1">
    <property type="nucleotide sequence ID" value="NZ_JAABNT010000008.1"/>
</dbReference>
<organism evidence="1 2">
    <name type="scientific">Sulfitobacter sediminilitoris</name>
    <dbReference type="NCBI Taxonomy" id="2698830"/>
    <lineage>
        <taxon>Bacteria</taxon>
        <taxon>Pseudomonadati</taxon>
        <taxon>Pseudomonadota</taxon>
        <taxon>Alphaproteobacteria</taxon>
        <taxon>Rhodobacterales</taxon>
        <taxon>Roseobacteraceae</taxon>
        <taxon>Sulfitobacter</taxon>
    </lineage>
</organism>
<gene>
    <name evidence="1" type="ORF">GV827_13605</name>
</gene>
<proteinExistence type="predicted"/>
<dbReference type="InterPro" id="IPR011051">
    <property type="entry name" value="RmlC_Cupin_sf"/>
</dbReference>
<evidence type="ECO:0000313" key="1">
    <source>
        <dbReference type="EMBL" id="NEK23438.1"/>
    </source>
</evidence>
<evidence type="ECO:0000313" key="2">
    <source>
        <dbReference type="Proteomes" id="UP000468591"/>
    </source>
</evidence>
<dbReference type="Gene3D" id="2.60.120.10">
    <property type="entry name" value="Jelly Rolls"/>
    <property type="match status" value="1"/>
</dbReference>
<reference evidence="1 2" key="1">
    <citation type="submission" date="2020-01" db="EMBL/GenBank/DDBJ databases">
        <title>Sulfitobacter sediminilitoris sp. nov., isolated from a tidal flat.</title>
        <authorList>
            <person name="Park S."/>
            <person name="Yoon J.-H."/>
        </authorList>
    </citation>
    <scope>NUCLEOTIDE SEQUENCE [LARGE SCALE GENOMIC DNA]</scope>
    <source>
        <strain evidence="1 2">JBTF-M27</strain>
    </source>
</reference>
<sequence>MCNDVTSGTAVPTVLIDNDRTRVTEWRFAGQGDNTGWHRHEYDYIVVPTADGVLEILDAEGNITQSELKTGVPYFRQKGVEHDVMNGNDREYAFVEIELLEPSTA</sequence>
<dbReference type="Proteomes" id="UP000468591">
    <property type="component" value="Unassembled WGS sequence"/>
</dbReference>
<accession>A0A6P0CE19</accession>
<comment type="caution">
    <text evidence="1">The sequence shown here is derived from an EMBL/GenBank/DDBJ whole genome shotgun (WGS) entry which is preliminary data.</text>
</comment>
<dbReference type="EMBL" id="JAABNT010000008">
    <property type="protein sequence ID" value="NEK23438.1"/>
    <property type="molecule type" value="Genomic_DNA"/>
</dbReference>
<dbReference type="AlphaFoldDB" id="A0A6P0CE19"/>